<organism evidence="2 3">
    <name type="scientific">Orbilia javanica</name>
    <dbReference type="NCBI Taxonomy" id="47235"/>
    <lineage>
        <taxon>Eukaryota</taxon>
        <taxon>Fungi</taxon>
        <taxon>Dikarya</taxon>
        <taxon>Ascomycota</taxon>
        <taxon>Pezizomycotina</taxon>
        <taxon>Orbiliomycetes</taxon>
        <taxon>Orbiliales</taxon>
        <taxon>Orbiliaceae</taxon>
        <taxon>Orbilia</taxon>
    </lineage>
</organism>
<feature type="region of interest" description="Disordered" evidence="1">
    <location>
        <begin position="78"/>
        <end position="97"/>
    </location>
</feature>
<feature type="compositionally biased region" description="Polar residues" evidence="1">
    <location>
        <begin position="141"/>
        <end position="158"/>
    </location>
</feature>
<evidence type="ECO:0000313" key="2">
    <source>
        <dbReference type="EMBL" id="KAK6336783.1"/>
    </source>
</evidence>
<feature type="compositionally biased region" description="Polar residues" evidence="1">
    <location>
        <begin position="79"/>
        <end position="88"/>
    </location>
</feature>
<comment type="caution">
    <text evidence="2">The sequence shown here is derived from an EMBL/GenBank/DDBJ whole genome shotgun (WGS) entry which is preliminary data.</text>
</comment>
<feature type="region of interest" description="Disordered" evidence="1">
    <location>
        <begin position="131"/>
        <end position="165"/>
    </location>
</feature>
<keyword evidence="3" id="KW-1185">Reference proteome</keyword>
<feature type="compositionally biased region" description="Polar residues" evidence="1">
    <location>
        <begin position="216"/>
        <end position="225"/>
    </location>
</feature>
<feature type="region of interest" description="Disordered" evidence="1">
    <location>
        <begin position="203"/>
        <end position="225"/>
    </location>
</feature>
<feature type="region of interest" description="Disordered" evidence="1">
    <location>
        <begin position="251"/>
        <end position="315"/>
    </location>
</feature>
<reference evidence="2 3" key="1">
    <citation type="submission" date="2019-10" db="EMBL/GenBank/DDBJ databases">
        <authorList>
            <person name="Palmer J.M."/>
        </authorList>
    </citation>
    <scope>NUCLEOTIDE SEQUENCE [LARGE SCALE GENOMIC DNA]</scope>
    <source>
        <strain evidence="2 3">TWF718</strain>
    </source>
</reference>
<dbReference type="Proteomes" id="UP001313282">
    <property type="component" value="Unassembled WGS sequence"/>
</dbReference>
<feature type="region of interest" description="Disordered" evidence="1">
    <location>
        <begin position="20"/>
        <end position="66"/>
    </location>
</feature>
<evidence type="ECO:0000313" key="3">
    <source>
        <dbReference type="Proteomes" id="UP001313282"/>
    </source>
</evidence>
<gene>
    <name evidence="2" type="ORF">TWF718_009572</name>
</gene>
<dbReference type="AlphaFoldDB" id="A0AAN8MQ21"/>
<proteinExistence type="predicted"/>
<dbReference type="EMBL" id="JAVHNR010000007">
    <property type="protein sequence ID" value="KAK6336783.1"/>
    <property type="molecule type" value="Genomic_DNA"/>
</dbReference>
<protein>
    <submittedName>
        <fullName evidence="2">Uncharacterized protein</fullName>
    </submittedName>
</protein>
<sequence>MTYPEEEYLEREAEAWRLYANRSSRTPRPETHDTVSNTPVDRRDSRPDEDESSTETPPHSPSGIDLYNFDFTLLGFKTPTFTRPSSPQEGVEEGTEQSFPILSGYTTFLSQLGFPSEPPQALSPEEIRDRDSDWIIPPLTDDSSGSDPGRSQSQSSPTKESHERDNHYQFQNHYLLFEGGYTGITPEVEIERGYDILNRVTGFLDTDDDGNRQKESTSSTDSEAQFLDTTTVEYFDGRRNLANFNTTFQAYGNADRRKRPESFQDTKDRSDGEPPAKRPRGRPRTRPLPLDAEGNPIQPSRKTTPPKSVTPTKYHRTSPAQILIHHTYGQPTRCLSEDEDRSFFARLQEISKNHPQSKIRCSPVSAVDGLDKKLEIFRQIFNYEFYKDMAISFVGDYFVRTVEGLWFAFSARAERFRILKKSDGEIFKILQSGKALTGSYLNTTATIAMTIRQQEKERLENIAGGSVATSTEPIVAS</sequence>
<feature type="compositionally biased region" description="Basic and acidic residues" evidence="1">
    <location>
        <begin position="254"/>
        <end position="276"/>
    </location>
</feature>
<accession>A0AAN8MQ21</accession>
<name>A0AAN8MQ21_9PEZI</name>
<evidence type="ECO:0000256" key="1">
    <source>
        <dbReference type="SAM" id="MobiDB-lite"/>
    </source>
</evidence>
<feature type="compositionally biased region" description="Low complexity" evidence="1">
    <location>
        <begin position="299"/>
        <end position="312"/>
    </location>
</feature>